<dbReference type="Gene3D" id="3.40.630.30">
    <property type="match status" value="1"/>
</dbReference>
<evidence type="ECO:0000259" key="1">
    <source>
        <dbReference type="PROSITE" id="PS51186"/>
    </source>
</evidence>
<dbReference type="RefSeq" id="WP_317724899.1">
    <property type="nucleotide sequence ID" value="NZ_AP026818.1"/>
</dbReference>
<dbReference type="PANTHER" id="PTHR13355">
    <property type="entry name" value="GLUCOSAMINE 6-PHOSPHATE N-ACETYLTRANSFERASE"/>
    <property type="match status" value="1"/>
</dbReference>
<dbReference type="InterPro" id="IPR000182">
    <property type="entry name" value="GNAT_dom"/>
</dbReference>
<evidence type="ECO:0000313" key="3">
    <source>
        <dbReference type="Proteomes" id="UP001321763"/>
    </source>
</evidence>
<dbReference type="InterPro" id="IPR039143">
    <property type="entry name" value="GNPNAT1-like"/>
</dbReference>
<protein>
    <submittedName>
        <fullName evidence="2">Acetyltransferase</fullName>
    </submittedName>
</protein>
<dbReference type="Proteomes" id="UP001321763">
    <property type="component" value="Chromosome"/>
</dbReference>
<organism evidence="2 3">
    <name type="scientific">Clostridium tetani</name>
    <dbReference type="NCBI Taxonomy" id="1513"/>
    <lineage>
        <taxon>Bacteria</taxon>
        <taxon>Bacillati</taxon>
        <taxon>Bacillota</taxon>
        <taxon>Clostridia</taxon>
        <taxon>Eubacteriales</taxon>
        <taxon>Clostridiaceae</taxon>
        <taxon>Clostridium</taxon>
    </lineage>
</organism>
<dbReference type="CDD" id="cd04301">
    <property type="entry name" value="NAT_SF"/>
    <property type="match status" value="1"/>
</dbReference>
<dbReference type="AlphaFoldDB" id="A0ABC8EAZ7"/>
<dbReference type="PROSITE" id="PS51186">
    <property type="entry name" value="GNAT"/>
    <property type="match status" value="1"/>
</dbReference>
<proteinExistence type="predicted"/>
<dbReference type="Pfam" id="PF13673">
    <property type="entry name" value="Acetyltransf_10"/>
    <property type="match status" value="1"/>
</dbReference>
<dbReference type="EMBL" id="AP026818">
    <property type="protein sequence ID" value="BDR80759.1"/>
    <property type="molecule type" value="Genomic_DNA"/>
</dbReference>
<gene>
    <name evidence="2" type="ORF">K234311028_10050</name>
</gene>
<reference evidence="2 3" key="1">
    <citation type="submission" date="2022-09" db="EMBL/GenBank/DDBJ databases">
        <title>complete genome sequences of Clostridium tetani str. KHSU-234311-028 isolated from soil.</title>
        <authorList>
            <person name="Sekizuka T."/>
            <person name="Shitada C."/>
            <person name="Takahashi M."/>
            <person name="Kuroda M."/>
        </authorList>
    </citation>
    <scope>NUCLEOTIDE SEQUENCE [LARGE SCALE GENOMIC DNA]</scope>
    <source>
        <strain evidence="2 3">KHSU-234311-028</strain>
    </source>
</reference>
<evidence type="ECO:0000313" key="2">
    <source>
        <dbReference type="EMBL" id="BDR80759.1"/>
    </source>
</evidence>
<feature type="domain" description="N-acetyltransferase" evidence="1">
    <location>
        <begin position="6"/>
        <end position="148"/>
    </location>
</feature>
<dbReference type="SUPFAM" id="SSF55729">
    <property type="entry name" value="Acyl-CoA N-acyltransferases (Nat)"/>
    <property type="match status" value="1"/>
</dbReference>
<dbReference type="InterPro" id="IPR016181">
    <property type="entry name" value="Acyl_CoA_acyltransferase"/>
</dbReference>
<accession>A0ABC8EAZ7</accession>
<name>A0ABC8EAZ7_CLOTA</name>
<dbReference type="PANTHER" id="PTHR13355:SF11">
    <property type="entry name" value="GLUCOSAMINE 6-PHOSPHATE N-ACETYLTRANSFERASE"/>
    <property type="match status" value="1"/>
</dbReference>
<sequence>MNWHVKKFKELKCEEIYKILQIRNKIFIVEQKCVYQDCDDRDKKSYHVYVEDKGEIVSYLRILPRKVSYNEVSIGRVLVNKNYRGKGIAREMMIKAINFIEKNLGEKEIKIQAQCYLINFYKSLGFKEISNEYLEDNIPHIDMLYKKS</sequence>